<organism evidence="2 3">
    <name type="scientific">Orbilia brochopaga</name>
    <dbReference type="NCBI Taxonomy" id="3140254"/>
    <lineage>
        <taxon>Eukaryota</taxon>
        <taxon>Fungi</taxon>
        <taxon>Dikarya</taxon>
        <taxon>Ascomycota</taxon>
        <taxon>Pezizomycotina</taxon>
        <taxon>Orbiliomycetes</taxon>
        <taxon>Orbiliales</taxon>
        <taxon>Orbiliaceae</taxon>
        <taxon>Orbilia</taxon>
    </lineage>
</organism>
<accession>A0AAV9UAM4</accession>
<evidence type="ECO:0000313" key="3">
    <source>
        <dbReference type="Proteomes" id="UP001375240"/>
    </source>
</evidence>
<evidence type="ECO:0000256" key="1">
    <source>
        <dbReference type="SAM" id="MobiDB-lite"/>
    </source>
</evidence>
<name>A0AAV9UAM4_9PEZI</name>
<dbReference type="EMBL" id="JAVHNQ010000009">
    <property type="protein sequence ID" value="KAK6338637.1"/>
    <property type="molecule type" value="Genomic_DNA"/>
</dbReference>
<feature type="compositionally biased region" description="Polar residues" evidence="1">
    <location>
        <begin position="1"/>
        <end position="17"/>
    </location>
</feature>
<comment type="caution">
    <text evidence="2">The sequence shown here is derived from an EMBL/GenBank/DDBJ whole genome shotgun (WGS) entry which is preliminary data.</text>
</comment>
<feature type="compositionally biased region" description="Low complexity" evidence="1">
    <location>
        <begin position="34"/>
        <end position="51"/>
    </location>
</feature>
<keyword evidence="3" id="KW-1185">Reference proteome</keyword>
<feature type="compositionally biased region" description="Polar residues" evidence="1">
    <location>
        <begin position="52"/>
        <end position="78"/>
    </location>
</feature>
<evidence type="ECO:0000313" key="2">
    <source>
        <dbReference type="EMBL" id="KAK6338637.1"/>
    </source>
</evidence>
<sequence length="112" mass="11280">MNSPIYESEASISSPGQSPGAFPISPGISAPVNSPSSESGPEPASASAPASNRPSKGCDSSPSGQAQQGPKDTTSTLRPTAPSDEDNLDDMPLTITVAALYTDYVGEGTLII</sequence>
<dbReference type="Proteomes" id="UP001375240">
    <property type="component" value="Unassembled WGS sequence"/>
</dbReference>
<gene>
    <name evidence="2" type="ORF">TWF696_009448</name>
</gene>
<proteinExistence type="predicted"/>
<protein>
    <submittedName>
        <fullName evidence="2">Uncharacterized protein</fullName>
    </submittedName>
</protein>
<reference evidence="2 3" key="1">
    <citation type="submission" date="2019-10" db="EMBL/GenBank/DDBJ databases">
        <authorList>
            <person name="Palmer J.M."/>
        </authorList>
    </citation>
    <scope>NUCLEOTIDE SEQUENCE [LARGE SCALE GENOMIC DNA]</scope>
    <source>
        <strain evidence="2 3">TWF696</strain>
    </source>
</reference>
<feature type="region of interest" description="Disordered" evidence="1">
    <location>
        <begin position="1"/>
        <end position="90"/>
    </location>
</feature>
<dbReference type="AlphaFoldDB" id="A0AAV9UAM4"/>